<evidence type="ECO:0000259" key="1">
    <source>
        <dbReference type="PROSITE" id="PS51750"/>
    </source>
</evidence>
<reference evidence="2 3" key="1">
    <citation type="submission" date="2019-06" db="EMBL/GenBank/DDBJ databases">
        <title>A novel bacterium of genus Amaricoccus, isolated from marine sediment.</title>
        <authorList>
            <person name="Huang H."/>
            <person name="Mo K."/>
            <person name="Hu Y."/>
        </authorList>
    </citation>
    <scope>NUCLEOTIDE SEQUENCE [LARGE SCALE GENOMIC DNA]</scope>
    <source>
        <strain evidence="2 3">HB172011</strain>
    </source>
</reference>
<sequence length="183" mass="20216">MNNLPAAPSASPSFPLPADLGNGAVRAIMIDGKPWFIVRDICIAIGLDLAKGTTPHLRRIPNRHKRLVLRSEIPNLILDGGSAFPNRGLVAVSEAGLYRLIMRSDKEAALDFQDWIAETVLPSIRQHGGYILGQEHLAEEKLAEVTGAIRVIAGIVREEEIEARDSAFRLLSKGRRRRPSRWT</sequence>
<feature type="domain" description="Bro-N" evidence="1">
    <location>
        <begin position="1"/>
        <end position="128"/>
    </location>
</feature>
<dbReference type="Proteomes" id="UP000319255">
    <property type="component" value="Unassembled WGS sequence"/>
</dbReference>
<dbReference type="PROSITE" id="PS51750">
    <property type="entry name" value="BRO_N"/>
    <property type="match status" value="1"/>
</dbReference>
<dbReference type="PANTHER" id="PTHR36180:SF2">
    <property type="entry name" value="BRO FAMILY PROTEIN"/>
    <property type="match status" value="1"/>
</dbReference>
<protein>
    <recommendedName>
        <fullName evidence="1">Bro-N domain-containing protein</fullName>
    </recommendedName>
</protein>
<organism evidence="2 3">
    <name type="scientific">Amaricoccus solimangrovi</name>
    <dbReference type="NCBI Taxonomy" id="2589815"/>
    <lineage>
        <taxon>Bacteria</taxon>
        <taxon>Pseudomonadati</taxon>
        <taxon>Pseudomonadota</taxon>
        <taxon>Alphaproteobacteria</taxon>
        <taxon>Rhodobacterales</taxon>
        <taxon>Paracoccaceae</taxon>
        <taxon>Amaricoccus</taxon>
    </lineage>
</organism>
<comment type="caution">
    <text evidence="2">The sequence shown here is derived from an EMBL/GenBank/DDBJ whole genome shotgun (WGS) entry which is preliminary data.</text>
</comment>
<evidence type="ECO:0000313" key="2">
    <source>
        <dbReference type="EMBL" id="TPE47550.1"/>
    </source>
</evidence>
<gene>
    <name evidence="2" type="ORF">FJM51_19645</name>
</gene>
<dbReference type="SMART" id="SM01040">
    <property type="entry name" value="Bro-N"/>
    <property type="match status" value="1"/>
</dbReference>
<keyword evidence="3" id="KW-1185">Reference proteome</keyword>
<dbReference type="EMBL" id="VFRP01000029">
    <property type="protein sequence ID" value="TPE47550.1"/>
    <property type="molecule type" value="Genomic_DNA"/>
</dbReference>
<proteinExistence type="predicted"/>
<dbReference type="AlphaFoldDB" id="A0A501WGR5"/>
<name>A0A501WGR5_9RHOB</name>
<dbReference type="PANTHER" id="PTHR36180">
    <property type="entry name" value="DNA-BINDING PROTEIN-RELATED-RELATED"/>
    <property type="match status" value="1"/>
</dbReference>
<accession>A0A501WGR5</accession>
<dbReference type="OrthoDB" id="9808959at2"/>
<evidence type="ECO:0000313" key="3">
    <source>
        <dbReference type="Proteomes" id="UP000319255"/>
    </source>
</evidence>
<dbReference type="InterPro" id="IPR003497">
    <property type="entry name" value="BRO_N_domain"/>
</dbReference>
<dbReference type="RefSeq" id="WP_140455840.1">
    <property type="nucleotide sequence ID" value="NZ_VFRP01000029.1"/>
</dbReference>
<dbReference type="Pfam" id="PF02498">
    <property type="entry name" value="Bro-N"/>
    <property type="match status" value="1"/>
</dbReference>